<feature type="compositionally biased region" description="Basic and acidic residues" evidence="1">
    <location>
        <begin position="9"/>
        <end position="19"/>
    </location>
</feature>
<dbReference type="GeneID" id="34598272"/>
<proteinExistence type="predicted"/>
<feature type="compositionally biased region" description="Basic and acidic residues" evidence="1">
    <location>
        <begin position="40"/>
        <end position="62"/>
    </location>
</feature>
<name>A0A177FF68_9EURO</name>
<evidence type="ECO:0000256" key="1">
    <source>
        <dbReference type="SAM" id="MobiDB-lite"/>
    </source>
</evidence>
<evidence type="ECO:0000313" key="2">
    <source>
        <dbReference type="EMBL" id="OAG42817.1"/>
    </source>
</evidence>
<protein>
    <submittedName>
        <fullName evidence="2">Uncharacterized protein</fullName>
    </submittedName>
</protein>
<sequence length="103" mass="11376">MPGDGQNLTREEFEGRRDGMLGSGEGDFGNSSPADEASDSEGRNEAEELREEWERLRRRGADGDATTSQPGSQEEHSASENMEKRHRQAPRRQVHAPAAAPAW</sequence>
<reference evidence="2 3" key="1">
    <citation type="submission" date="2016-03" db="EMBL/GenBank/DDBJ databases">
        <title>Draft genome sequence of the Fonsecaea monophora CBS 269.37.</title>
        <authorList>
            <person name="Bombassaro A."/>
            <person name="Vinicius W.A."/>
            <person name="De Hoog S."/>
            <person name="Sun J."/>
            <person name="Souza E.M."/>
            <person name="Raittz R.T."/>
            <person name="Costa F."/>
            <person name="Leao A.C."/>
            <person name="Tadra-Sfeir M.Z."/>
            <person name="Baura V."/>
            <person name="Balsanelli E."/>
            <person name="Pedrosa F.O."/>
            <person name="Moreno L.F."/>
            <person name="Steffens M.B."/>
            <person name="Xi L."/>
            <person name="Bocca A.L."/>
            <person name="Felipe M.S."/>
            <person name="Teixeira M."/>
            <person name="Telles Filho F.Q."/>
            <person name="Azevedo C.M."/>
            <person name="Gomes R."/>
            <person name="Vicente V.A."/>
        </authorList>
    </citation>
    <scope>NUCLEOTIDE SEQUENCE [LARGE SCALE GENOMIC DNA]</scope>
    <source>
        <strain evidence="2 3">CBS 269.37</strain>
    </source>
</reference>
<accession>A0A177FF68</accession>
<comment type="caution">
    <text evidence="2">The sequence shown here is derived from an EMBL/GenBank/DDBJ whole genome shotgun (WGS) entry which is preliminary data.</text>
</comment>
<evidence type="ECO:0000313" key="3">
    <source>
        <dbReference type="Proteomes" id="UP000077002"/>
    </source>
</evidence>
<dbReference type="AlphaFoldDB" id="A0A177FF68"/>
<feature type="region of interest" description="Disordered" evidence="1">
    <location>
        <begin position="1"/>
        <end position="103"/>
    </location>
</feature>
<keyword evidence="3" id="KW-1185">Reference proteome</keyword>
<dbReference type="Proteomes" id="UP000077002">
    <property type="component" value="Unassembled WGS sequence"/>
</dbReference>
<gene>
    <name evidence="2" type="ORF">AYO21_03100</name>
</gene>
<dbReference type="EMBL" id="LVKK01000014">
    <property type="protein sequence ID" value="OAG42817.1"/>
    <property type="molecule type" value="Genomic_DNA"/>
</dbReference>
<organism evidence="2 3">
    <name type="scientific">Fonsecaea monophora</name>
    <dbReference type="NCBI Taxonomy" id="254056"/>
    <lineage>
        <taxon>Eukaryota</taxon>
        <taxon>Fungi</taxon>
        <taxon>Dikarya</taxon>
        <taxon>Ascomycota</taxon>
        <taxon>Pezizomycotina</taxon>
        <taxon>Eurotiomycetes</taxon>
        <taxon>Chaetothyriomycetidae</taxon>
        <taxon>Chaetothyriales</taxon>
        <taxon>Herpotrichiellaceae</taxon>
        <taxon>Fonsecaea</taxon>
    </lineage>
</organism>
<feature type="compositionally biased region" description="Basic residues" evidence="1">
    <location>
        <begin position="84"/>
        <end position="94"/>
    </location>
</feature>
<feature type="compositionally biased region" description="Basic and acidic residues" evidence="1">
    <location>
        <begin position="73"/>
        <end position="83"/>
    </location>
</feature>
<dbReference type="RefSeq" id="XP_022514769.1">
    <property type="nucleotide sequence ID" value="XM_022653075.1"/>
</dbReference>